<dbReference type="PRINTS" id="PR00410">
    <property type="entry name" value="PHEHYDRXLASE"/>
</dbReference>
<evidence type="ECO:0000259" key="1">
    <source>
        <dbReference type="Pfam" id="PF00175"/>
    </source>
</evidence>
<dbReference type="EMBL" id="JAMWBK010000004">
    <property type="protein sequence ID" value="KAJ8906072.1"/>
    <property type="molecule type" value="Genomic_DNA"/>
</dbReference>
<protein>
    <recommendedName>
        <fullName evidence="1">Oxidoreductase FAD/NAD(P)-binding domain-containing protein</fullName>
    </recommendedName>
</protein>
<dbReference type="Gene3D" id="3.40.50.80">
    <property type="entry name" value="Nucleotide-binding domain of ferredoxin-NADP reductase (FNR) module"/>
    <property type="match status" value="1"/>
</dbReference>
<dbReference type="InterPro" id="IPR017938">
    <property type="entry name" value="Riboflavin_synthase-like_b-brl"/>
</dbReference>
<evidence type="ECO:0000313" key="3">
    <source>
        <dbReference type="Proteomes" id="UP001157974"/>
    </source>
</evidence>
<dbReference type="InterPro" id="IPR001433">
    <property type="entry name" value="OxRdtase_FAD/NAD-bd"/>
</dbReference>
<organism evidence="2 3">
    <name type="scientific">Rhodosorus marinus</name>
    <dbReference type="NCBI Taxonomy" id="101924"/>
    <lineage>
        <taxon>Eukaryota</taxon>
        <taxon>Rhodophyta</taxon>
        <taxon>Stylonematophyceae</taxon>
        <taxon>Stylonematales</taxon>
        <taxon>Stylonemataceae</taxon>
        <taxon>Rhodosorus</taxon>
    </lineage>
</organism>
<name>A0AAV8UYH8_9RHOD</name>
<dbReference type="SUPFAM" id="SSF63380">
    <property type="entry name" value="Riboflavin synthase domain-like"/>
    <property type="match status" value="1"/>
</dbReference>
<dbReference type="Gene3D" id="2.40.30.10">
    <property type="entry name" value="Translation factors"/>
    <property type="match status" value="1"/>
</dbReference>
<gene>
    <name evidence="2" type="ORF">NDN08_002571</name>
</gene>
<dbReference type="Gene3D" id="2.30.110.10">
    <property type="entry name" value="Electron Transport, Fmn-binding Protein, Chain A"/>
    <property type="match status" value="1"/>
</dbReference>
<dbReference type="GO" id="GO:0016491">
    <property type="term" value="F:oxidoreductase activity"/>
    <property type="evidence" value="ECO:0007669"/>
    <property type="project" value="InterPro"/>
</dbReference>
<dbReference type="PANTHER" id="PTHR42815:SF2">
    <property type="entry name" value="FAD-BINDING, PUTATIVE (AFU_ORTHOLOGUE AFUA_6G07600)-RELATED"/>
    <property type="match status" value="1"/>
</dbReference>
<comment type="caution">
    <text evidence="2">The sequence shown here is derived from an EMBL/GenBank/DDBJ whole genome shotgun (WGS) entry which is preliminary data.</text>
</comment>
<proteinExistence type="predicted"/>
<accession>A0AAV8UYH8</accession>
<sequence>MHVATGYAFHSGELALQKRDGTAETASRLNSYIKTEIDVVLGRNDFFHELRTVYMSTIDESGNLWVSEISGESGFLHAQDPKTLTVKMSKAMVVPGDPFLENVERSKDRRVGMIAIKFDIARRYRTNGTLSAFSPDGDVAVSVEEAFGNCPKYIQHRKIVGRRTQMGIETLSGERLSPEAMAQISNSNTFFLGTINKNGNSDLSHRGGYEGFIQAKSPTEIEWPEYGGNGMFMSLGNLMNDRRASLLFVDHEKSGDVLQVTGEAECEWGRTDVEGTGRVMRFKVKECKLHPCASPYEWMFEEYSKYNVAHNQGNPMKPKSELFPLSVKLAQVDSANKSGSVRKMIFWGSTSICFKPGQYMSFNLKHPTGTLNRTWTLTRPPRNGGGDFQFEIYVKRLENGTASVWMHEIDVLTYHEVSAIGGDLSPFIGLDELPKEIVLVSAGIGITPAISILRGLEGHKDVTVRFFHSERHEEDRCFADELLSAAERNENLRVILTVTDHAEPLEDGRIRGRINKGLLDQNMDFERSDCHAYLCGPGEFMSDISYSLVELGIPTAQIHTEDFTF</sequence>
<keyword evidence="3" id="KW-1185">Reference proteome</keyword>
<dbReference type="AlphaFoldDB" id="A0AAV8UYH8"/>
<dbReference type="Proteomes" id="UP001157974">
    <property type="component" value="Unassembled WGS sequence"/>
</dbReference>
<reference evidence="2 3" key="1">
    <citation type="journal article" date="2023" name="Nat. Commun.">
        <title>Origin of minicircular mitochondrial genomes in red algae.</title>
        <authorList>
            <person name="Lee Y."/>
            <person name="Cho C.H."/>
            <person name="Lee Y.M."/>
            <person name="Park S.I."/>
            <person name="Yang J.H."/>
            <person name="West J.A."/>
            <person name="Bhattacharya D."/>
            <person name="Yoon H.S."/>
        </authorList>
    </citation>
    <scope>NUCLEOTIDE SEQUENCE [LARGE SCALE GENOMIC DNA]</scope>
    <source>
        <strain evidence="2 3">CCMP1338</strain>
        <tissue evidence="2">Whole cell</tissue>
    </source>
</reference>
<evidence type="ECO:0000313" key="2">
    <source>
        <dbReference type="EMBL" id="KAJ8906072.1"/>
    </source>
</evidence>
<dbReference type="Pfam" id="PF00175">
    <property type="entry name" value="NAD_binding_1"/>
    <property type="match status" value="1"/>
</dbReference>
<feature type="domain" description="Oxidoreductase FAD/NAD(P)-binding" evidence="1">
    <location>
        <begin position="439"/>
        <end position="544"/>
    </location>
</feature>
<dbReference type="InterPro" id="IPR039261">
    <property type="entry name" value="FNR_nucleotide-bd"/>
</dbReference>
<dbReference type="PANTHER" id="PTHR42815">
    <property type="entry name" value="FAD-BINDING, PUTATIVE (AFU_ORTHOLOGUE AFUA_6G07600)-RELATED"/>
    <property type="match status" value="1"/>
</dbReference>
<dbReference type="SUPFAM" id="SSF50475">
    <property type="entry name" value="FMN-binding split barrel"/>
    <property type="match status" value="1"/>
</dbReference>
<dbReference type="InterPro" id="IPR012349">
    <property type="entry name" value="Split_barrel_FMN-bd"/>
</dbReference>
<dbReference type="SUPFAM" id="SSF52343">
    <property type="entry name" value="Ferredoxin reductase-like, C-terminal NADP-linked domain"/>
    <property type="match status" value="1"/>
</dbReference>